<accession>A0A8J2NVQ2</accession>
<dbReference type="AlphaFoldDB" id="A0A8J2NVQ2"/>
<dbReference type="InterPro" id="IPR050836">
    <property type="entry name" value="SDS22/Internalin_LRR"/>
</dbReference>
<keyword evidence="1" id="KW-0433">Leucine-rich repeat</keyword>
<evidence type="ECO:0000313" key="4">
    <source>
        <dbReference type="Proteomes" id="UP000708208"/>
    </source>
</evidence>
<sequence>RIENLLECRQLRILYLGYNEIDTVEGLHNLTKLEELHIENQRLPRGTSLTFDPRTLAT</sequence>
<evidence type="ECO:0000256" key="1">
    <source>
        <dbReference type="ARBA" id="ARBA00022614"/>
    </source>
</evidence>
<dbReference type="PANTHER" id="PTHR46652">
    <property type="entry name" value="LEUCINE-RICH REPEAT AND IQ DOMAIN-CONTAINING PROTEIN 1-RELATED"/>
    <property type="match status" value="1"/>
</dbReference>
<keyword evidence="2" id="KW-0677">Repeat</keyword>
<dbReference type="Pfam" id="PF12799">
    <property type="entry name" value="LRR_4"/>
    <property type="match status" value="1"/>
</dbReference>
<name>A0A8J2NVQ2_9HEXA</name>
<dbReference type="EMBL" id="CAJVCH010038198">
    <property type="protein sequence ID" value="CAG7716389.1"/>
    <property type="molecule type" value="Genomic_DNA"/>
</dbReference>
<evidence type="ECO:0000313" key="3">
    <source>
        <dbReference type="EMBL" id="CAG7716389.1"/>
    </source>
</evidence>
<evidence type="ECO:0000256" key="2">
    <source>
        <dbReference type="ARBA" id="ARBA00022737"/>
    </source>
</evidence>
<organism evidence="3 4">
    <name type="scientific">Allacma fusca</name>
    <dbReference type="NCBI Taxonomy" id="39272"/>
    <lineage>
        <taxon>Eukaryota</taxon>
        <taxon>Metazoa</taxon>
        <taxon>Ecdysozoa</taxon>
        <taxon>Arthropoda</taxon>
        <taxon>Hexapoda</taxon>
        <taxon>Collembola</taxon>
        <taxon>Symphypleona</taxon>
        <taxon>Sminthuridae</taxon>
        <taxon>Allacma</taxon>
    </lineage>
</organism>
<protein>
    <submittedName>
        <fullName evidence="3">Uncharacterized protein</fullName>
    </submittedName>
</protein>
<feature type="non-terminal residue" evidence="3">
    <location>
        <position position="1"/>
    </location>
</feature>
<comment type="caution">
    <text evidence="3">The sequence shown here is derived from an EMBL/GenBank/DDBJ whole genome shotgun (WGS) entry which is preliminary data.</text>
</comment>
<reference evidence="3" key="1">
    <citation type="submission" date="2021-06" db="EMBL/GenBank/DDBJ databases">
        <authorList>
            <person name="Hodson N. C."/>
            <person name="Mongue J. A."/>
            <person name="Jaron S. K."/>
        </authorList>
    </citation>
    <scope>NUCLEOTIDE SEQUENCE</scope>
</reference>
<keyword evidence="4" id="KW-1185">Reference proteome</keyword>
<gene>
    <name evidence="3" type="ORF">AFUS01_LOCUS5902</name>
</gene>
<feature type="non-terminal residue" evidence="3">
    <location>
        <position position="58"/>
    </location>
</feature>
<dbReference type="InterPro" id="IPR025875">
    <property type="entry name" value="Leu-rich_rpt_4"/>
</dbReference>
<dbReference type="PANTHER" id="PTHR46652:SF3">
    <property type="entry name" value="LEUCINE-RICH REPEAT-CONTAINING PROTEIN 9"/>
    <property type="match status" value="1"/>
</dbReference>
<dbReference type="InterPro" id="IPR001611">
    <property type="entry name" value="Leu-rich_rpt"/>
</dbReference>
<dbReference type="PROSITE" id="PS51450">
    <property type="entry name" value="LRR"/>
    <property type="match status" value="1"/>
</dbReference>
<dbReference type="Proteomes" id="UP000708208">
    <property type="component" value="Unassembled WGS sequence"/>
</dbReference>
<dbReference type="OrthoDB" id="10262005at2759"/>
<proteinExistence type="predicted"/>